<proteinExistence type="predicted"/>
<dbReference type="GO" id="GO:0016787">
    <property type="term" value="F:hydrolase activity"/>
    <property type="evidence" value="ECO:0007669"/>
    <property type="project" value="UniProtKB-KW"/>
</dbReference>
<dbReference type="EMBL" id="PDZR01000022">
    <property type="protein sequence ID" value="PNG24929.1"/>
    <property type="molecule type" value="Genomic_DNA"/>
</dbReference>
<dbReference type="PANTHER" id="PTHR21240:SF19">
    <property type="entry name" value="CATALYTIC_ HYDROLASE"/>
    <property type="match status" value="1"/>
</dbReference>
<feature type="domain" description="Amidohydrolase-related" evidence="2">
    <location>
        <begin position="53"/>
        <end position="285"/>
    </location>
</feature>
<dbReference type="InterPro" id="IPR006680">
    <property type="entry name" value="Amidohydro-rel"/>
</dbReference>
<dbReference type="GO" id="GO:0016831">
    <property type="term" value="F:carboxy-lyase activity"/>
    <property type="evidence" value="ECO:0007669"/>
    <property type="project" value="InterPro"/>
</dbReference>
<gene>
    <name evidence="3" type="ORF">CR492_16405</name>
</gene>
<keyword evidence="3" id="KW-0378">Hydrolase</keyword>
<dbReference type="Proteomes" id="UP000236286">
    <property type="component" value="Unassembled WGS sequence"/>
</dbReference>
<protein>
    <submittedName>
        <fullName evidence="3">Amidohydrolase</fullName>
    </submittedName>
</protein>
<evidence type="ECO:0000256" key="1">
    <source>
        <dbReference type="ARBA" id="ARBA00023239"/>
    </source>
</evidence>
<name>A0A2J7TDV6_METSI</name>
<accession>A0A2J7TDV6</accession>
<keyword evidence="1" id="KW-0456">Lyase</keyword>
<dbReference type="CDD" id="cd01292">
    <property type="entry name" value="metallo-dependent_hydrolases"/>
    <property type="match status" value="1"/>
</dbReference>
<sequence>MSQTTPIVDMRSRPAFLHPFFGAAPGTPSYDVVRWLNRRVGGLDVDHFARAKDAAGFLTEMDRAEITVAIMVARSVPGVRVSNEDLSAVAAASKTRLIGVASVDPIELGREAAVAEARHAVQKLGMKGVNLDAGFYATPMKADDERLMPLYELCQELNVPAFVMSGPTTPNLAFNDPLAVDHVAKTFPKLPIICCHGFYPYVNEMVTVAFRNENVYVSPDMYTFSPGGGMYVEAANGFMRDQFLFGSSYPFRPMKQGVQDFRQLGLSPEAYEAATFRTANRLLDLGLETASADIPKKAALRG</sequence>
<reference evidence="3 4" key="1">
    <citation type="submission" date="2017-10" db="EMBL/GenBank/DDBJ databases">
        <title>Genome announcement of Methylocella silvestris TVC from permafrost.</title>
        <authorList>
            <person name="Wang J."/>
            <person name="Geng K."/>
            <person name="Ul-Haque F."/>
            <person name="Crombie A.T."/>
            <person name="Street L.E."/>
            <person name="Wookey P.A."/>
            <person name="Murrell J.C."/>
            <person name="Pratscher J."/>
        </authorList>
    </citation>
    <scope>NUCLEOTIDE SEQUENCE [LARGE SCALE GENOMIC DNA]</scope>
    <source>
        <strain evidence="3 4">TVC</strain>
    </source>
</reference>
<dbReference type="InterPro" id="IPR032466">
    <property type="entry name" value="Metal_Hydrolase"/>
</dbReference>
<dbReference type="AlphaFoldDB" id="A0A2J7TDV6"/>
<dbReference type="Gene3D" id="3.20.20.140">
    <property type="entry name" value="Metal-dependent hydrolases"/>
    <property type="match status" value="1"/>
</dbReference>
<evidence type="ECO:0000313" key="3">
    <source>
        <dbReference type="EMBL" id="PNG24929.1"/>
    </source>
</evidence>
<organism evidence="3 4">
    <name type="scientific">Methylocella silvestris</name>
    <dbReference type="NCBI Taxonomy" id="199596"/>
    <lineage>
        <taxon>Bacteria</taxon>
        <taxon>Pseudomonadati</taxon>
        <taxon>Pseudomonadota</taxon>
        <taxon>Alphaproteobacteria</taxon>
        <taxon>Hyphomicrobiales</taxon>
        <taxon>Beijerinckiaceae</taxon>
        <taxon>Methylocella</taxon>
    </lineage>
</organism>
<dbReference type="Pfam" id="PF04909">
    <property type="entry name" value="Amidohydro_2"/>
    <property type="match status" value="1"/>
</dbReference>
<dbReference type="PANTHER" id="PTHR21240">
    <property type="entry name" value="2-AMINO-3-CARBOXYLMUCONATE-6-SEMIALDEHYDE DECARBOXYLASE"/>
    <property type="match status" value="1"/>
</dbReference>
<dbReference type="InterPro" id="IPR032465">
    <property type="entry name" value="ACMSD"/>
</dbReference>
<dbReference type="SUPFAM" id="SSF51556">
    <property type="entry name" value="Metallo-dependent hydrolases"/>
    <property type="match status" value="1"/>
</dbReference>
<evidence type="ECO:0000313" key="4">
    <source>
        <dbReference type="Proteomes" id="UP000236286"/>
    </source>
</evidence>
<evidence type="ECO:0000259" key="2">
    <source>
        <dbReference type="Pfam" id="PF04909"/>
    </source>
</evidence>
<comment type="caution">
    <text evidence="3">The sequence shown here is derived from an EMBL/GenBank/DDBJ whole genome shotgun (WGS) entry which is preliminary data.</text>
</comment>
<dbReference type="RefSeq" id="WP_102844812.1">
    <property type="nucleotide sequence ID" value="NZ_PDZR01000022.1"/>
</dbReference>
<dbReference type="OrthoDB" id="1407586at2"/>